<dbReference type="GO" id="GO:0003774">
    <property type="term" value="F:cytoskeletal motor activity"/>
    <property type="evidence" value="ECO:0007669"/>
    <property type="project" value="InterPro"/>
</dbReference>
<dbReference type="PANTHER" id="PTHR43484">
    <property type="match status" value="1"/>
</dbReference>
<dbReference type="InterPro" id="IPR001172">
    <property type="entry name" value="FliN_T3SS_HrcQb"/>
</dbReference>
<evidence type="ECO:0000256" key="1">
    <source>
        <dbReference type="ARBA" id="ARBA00004413"/>
    </source>
</evidence>
<evidence type="ECO:0000256" key="6">
    <source>
        <dbReference type="ARBA" id="ARBA00022779"/>
    </source>
</evidence>
<dbReference type="AlphaFoldDB" id="A0A845MF03"/>
<keyword evidence="5" id="KW-0145">Chemotaxis</keyword>
<evidence type="ECO:0000256" key="4">
    <source>
        <dbReference type="ARBA" id="ARBA00022475"/>
    </source>
</evidence>
<evidence type="ECO:0000256" key="7">
    <source>
        <dbReference type="ARBA" id="ARBA00023136"/>
    </source>
</evidence>
<dbReference type="GO" id="GO:0009425">
    <property type="term" value="C:bacterial-type flagellum basal body"/>
    <property type="evidence" value="ECO:0007669"/>
    <property type="project" value="InterPro"/>
</dbReference>
<dbReference type="GO" id="GO:0006935">
    <property type="term" value="P:chemotaxis"/>
    <property type="evidence" value="ECO:0007669"/>
    <property type="project" value="UniProtKB-KW"/>
</dbReference>
<organism evidence="9 10">
    <name type="scientific">Sneathiella chungangensis</name>
    <dbReference type="NCBI Taxonomy" id="1418234"/>
    <lineage>
        <taxon>Bacteria</taxon>
        <taxon>Pseudomonadati</taxon>
        <taxon>Pseudomonadota</taxon>
        <taxon>Alphaproteobacteria</taxon>
        <taxon>Sneathiellales</taxon>
        <taxon>Sneathiellaceae</taxon>
        <taxon>Sneathiella</taxon>
    </lineage>
</organism>
<name>A0A845MF03_9PROT</name>
<dbReference type="Proteomes" id="UP000445696">
    <property type="component" value="Unassembled WGS sequence"/>
</dbReference>
<protein>
    <recommendedName>
        <fullName evidence="3">Flagellar motor switch protein FliN</fullName>
    </recommendedName>
</protein>
<dbReference type="PRINTS" id="PR00956">
    <property type="entry name" value="FLGMOTORFLIN"/>
</dbReference>
<dbReference type="RefSeq" id="WP_161338015.1">
    <property type="nucleotide sequence ID" value="NZ_JBHSDG010000002.1"/>
</dbReference>
<evidence type="ECO:0000259" key="8">
    <source>
        <dbReference type="Pfam" id="PF01052"/>
    </source>
</evidence>
<sequence length="84" mass="8943">MSDEDKAIEGVDVEISVVLGKAIMPIHQLLKMGRGAVIELDAGAEDDAIVLANNKPIAYGGIIIVDDNIGISITDNVKRNLPEF</sequence>
<keyword evidence="4" id="KW-1003">Cell membrane</keyword>
<gene>
    <name evidence="9" type="primary">fliN</name>
    <name evidence="9" type="ORF">GQF03_04770</name>
</gene>
<keyword evidence="9" id="KW-0966">Cell projection</keyword>
<evidence type="ECO:0000256" key="3">
    <source>
        <dbReference type="ARBA" id="ARBA00021897"/>
    </source>
</evidence>
<keyword evidence="9" id="KW-0969">Cilium</keyword>
<dbReference type="OrthoDB" id="7433116at2"/>
<dbReference type="GO" id="GO:0071973">
    <property type="term" value="P:bacterial-type flagellum-dependent cell motility"/>
    <property type="evidence" value="ECO:0007669"/>
    <property type="project" value="InterPro"/>
</dbReference>
<dbReference type="SUPFAM" id="SSF101801">
    <property type="entry name" value="Surface presentation of antigens (SPOA)"/>
    <property type="match status" value="1"/>
</dbReference>
<accession>A0A845MF03</accession>
<dbReference type="Gene3D" id="2.30.330.10">
    <property type="entry name" value="SpoA-like"/>
    <property type="match status" value="1"/>
</dbReference>
<dbReference type="EMBL" id="WTVA01000001">
    <property type="protein sequence ID" value="MZR21634.1"/>
    <property type="molecule type" value="Genomic_DNA"/>
</dbReference>
<comment type="similarity">
    <text evidence="2">Belongs to the FliN/MopA/SpaO family.</text>
</comment>
<keyword evidence="6" id="KW-0283">Flagellar rotation</keyword>
<keyword evidence="7" id="KW-0472">Membrane</keyword>
<dbReference type="PANTHER" id="PTHR43484:SF1">
    <property type="entry name" value="FLAGELLAR MOTOR SWITCH PROTEIN FLIN"/>
    <property type="match status" value="1"/>
</dbReference>
<evidence type="ECO:0000256" key="2">
    <source>
        <dbReference type="ARBA" id="ARBA00009226"/>
    </source>
</evidence>
<dbReference type="GO" id="GO:0005886">
    <property type="term" value="C:plasma membrane"/>
    <property type="evidence" value="ECO:0007669"/>
    <property type="project" value="UniProtKB-SubCell"/>
</dbReference>
<dbReference type="InterPro" id="IPR036429">
    <property type="entry name" value="SpoA-like_sf"/>
</dbReference>
<keyword evidence="10" id="KW-1185">Reference proteome</keyword>
<evidence type="ECO:0000313" key="10">
    <source>
        <dbReference type="Proteomes" id="UP000445696"/>
    </source>
</evidence>
<evidence type="ECO:0000256" key="5">
    <source>
        <dbReference type="ARBA" id="ARBA00022500"/>
    </source>
</evidence>
<evidence type="ECO:0000313" key="9">
    <source>
        <dbReference type="EMBL" id="MZR21634.1"/>
    </source>
</evidence>
<comment type="subcellular location">
    <subcellularLocation>
        <location evidence="1">Cell membrane</location>
        <topology evidence="1">Peripheral membrane protein</topology>
        <orientation evidence="1">Cytoplasmic side</orientation>
    </subcellularLocation>
</comment>
<dbReference type="InterPro" id="IPR001543">
    <property type="entry name" value="FliN-like_C"/>
</dbReference>
<keyword evidence="9" id="KW-0282">Flagellum</keyword>
<feature type="domain" description="Flagellar motor switch protein FliN-like C-terminal" evidence="8">
    <location>
        <begin position="7"/>
        <end position="77"/>
    </location>
</feature>
<comment type="caution">
    <text evidence="9">The sequence shown here is derived from an EMBL/GenBank/DDBJ whole genome shotgun (WGS) entry which is preliminary data.</text>
</comment>
<reference evidence="9 10" key="1">
    <citation type="journal article" date="2014" name="Int. J. Syst. Evol. Microbiol.">
        <title>Sneathiella chungangensis sp. nov., isolated from a marine sand, and emended description of the genus Sneathiella.</title>
        <authorList>
            <person name="Siamphan C."/>
            <person name="Kim H."/>
            <person name="Lee J.S."/>
            <person name="Kim W."/>
        </authorList>
    </citation>
    <scope>NUCLEOTIDE SEQUENCE [LARGE SCALE GENOMIC DNA]</scope>
    <source>
        <strain evidence="9 10">KCTC 32476</strain>
    </source>
</reference>
<dbReference type="InterPro" id="IPR051469">
    <property type="entry name" value="FliN/MopA/SpaO"/>
</dbReference>
<proteinExistence type="inferred from homology"/>
<dbReference type="Pfam" id="PF01052">
    <property type="entry name" value="FliMN_C"/>
    <property type="match status" value="1"/>
</dbReference>